<accession>A0AAV4HI17</accession>
<dbReference type="GO" id="GO:0003735">
    <property type="term" value="F:structural constituent of ribosome"/>
    <property type="evidence" value="ECO:0007669"/>
    <property type="project" value="TreeGrafter"/>
</dbReference>
<evidence type="ECO:0000313" key="2">
    <source>
        <dbReference type="Proteomes" id="UP000762676"/>
    </source>
</evidence>
<gene>
    <name evidence="1" type="ORF">ElyMa_006314600</name>
</gene>
<dbReference type="PANTHER" id="PTHR13071:SF4">
    <property type="entry name" value="SMALL RIBOSOMAL SUBUNIT PROTEIN MS22"/>
    <property type="match status" value="1"/>
</dbReference>
<evidence type="ECO:0000313" key="1">
    <source>
        <dbReference type="EMBL" id="GFR97052.1"/>
    </source>
</evidence>
<dbReference type="GO" id="GO:0005763">
    <property type="term" value="C:mitochondrial small ribosomal subunit"/>
    <property type="evidence" value="ECO:0007669"/>
    <property type="project" value="TreeGrafter"/>
</dbReference>
<dbReference type="Proteomes" id="UP000762676">
    <property type="component" value="Unassembled WGS sequence"/>
</dbReference>
<reference evidence="1 2" key="1">
    <citation type="journal article" date="2021" name="Elife">
        <title>Chloroplast acquisition without the gene transfer in kleptoplastic sea slugs, Plakobranchus ocellatus.</title>
        <authorList>
            <person name="Maeda T."/>
            <person name="Takahashi S."/>
            <person name="Yoshida T."/>
            <person name="Shimamura S."/>
            <person name="Takaki Y."/>
            <person name="Nagai Y."/>
            <person name="Toyoda A."/>
            <person name="Suzuki Y."/>
            <person name="Arimoto A."/>
            <person name="Ishii H."/>
            <person name="Satoh N."/>
            <person name="Nishiyama T."/>
            <person name="Hasebe M."/>
            <person name="Maruyama T."/>
            <person name="Minagawa J."/>
            <person name="Obokata J."/>
            <person name="Shigenobu S."/>
        </authorList>
    </citation>
    <scope>NUCLEOTIDE SEQUENCE [LARGE SCALE GENOMIC DNA]</scope>
</reference>
<name>A0AAV4HI17_9GAST</name>
<dbReference type="AlphaFoldDB" id="A0AAV4HI17"/>
<comment type="caution">
    <text evidence="1">The sequence shown here is derived from an EMBL/GenBank/DDBJ whole genome shotgun (WGS) entry which is preliminary data.</text>
</comment>
<dbReference type="InterPro" id="IPR019374">
    <property type="entry name" value="Ribosomal_mS22"/>
</dbReference>
<keyword evidence="2" id="KW-1185">Reference proteome</keyword>
<dbReference type="EMBL" id="BMAT01012683">
    <property type="protein sequence ID" value="GFR97052.1"/>
    <property type="molecule type" value="Genomic_DNA"/>
</dbReference>
<dbReference type="PANTHER" id="PTHR13071">
    <property type="entry name" value="MITOCHONDRIAL 28S RIBOSOMAL PROTEIN S22"/>
    <property type="match status" value="1"/>
</dbReference>
<organism evidence="1 2">
    <name type="scientific">Elysia marginata</name>
    <dbReference type="NCBI Taxonomy" id="1093978"/>
    <lineage>
        <taxon>Eukaryota</taxon>
        <taxon>Metazoa</taxon>
        <taxon>Spiralia</taxon>
        <taxon>Lophotrochozoa</taxon>
        <taxon>Mollusca</taxon>
        <taxon>Gastropoda</taxon>
        <taxon>Heterobranchia</taxon>
        <taxon>Euthyneura</taxon>
        <taxon>Panpulmonata</taxon>
        <taxon>Sacoglossa</taxon>
        <taxon>Placobranchoidea</taxon>
        <taxon>Plakobranchidae</taxon>
        <taxon>Elysia</taxon>
    </lineage>
</organism>
<keyword evidence="1" id="KW-0687">Ribonucleoprotein</keyword>
<sequence length="358" mass="40924">MAASIPFRLQNSLSFINETFLQFVNLKVRHRSFSSCSKVLFASSDVKAPSSPEGNNERDPFPMFVDSRVQDILSRITGFDILKVAGPHKRHLEKPKYKLLTDAELKGEMAIAKERLSKRLQIPPFMNPRKPNLTPLAVDPDLAHFDTSSYVFTDVTFGIADRDRSVVVRETDGTLRVAPWDVKDRMNQIYNPREGKEYLKPQMFEERNLERMISEKNYVYILDRACCQFEPDDPDFIRTTHRIYRAVDEAGDHDDLRSTRHFGSLAFYLTWHKMADLLLLDMLNRDLASDAKDLVRLYTILHPDSSCAASLSQVSSDSSAAQVVQVYIDTASTLRDELQLALQAMEDARKADRNGLKK</sequence>
<dbReference type="Pfam" id="PF10245">
    <property type="entry name" value="MRP-S22"/>
    <property type="match status" value="1"/>
</dbReference>
<proteinExistence type="predicted"/>
<keyword evidence="1" id="KW-0689">Ribosomal protein</keyword>
<protein>
    <submittedName>
        <fullName evidence="1">Mitochondrial ribosomal protein s22</fullName>
    </submittedName>
</protein>